<gene>
    <name evidence="2" type="ORF">SAMN04490247_1435</name>
</gene>
<evidence type="ECO:0000313" key="2">
    <source>
        <dbReference type="EMBL" id="SDJ28013.1"/>
    </source>
</evidence>
<organism evidence="2 3">
    <name type="scientific">Salimicrobium halophilum</name>
    <dbReference type="NCBI Taxonomy" id="86666"/>
    <lineage>
        <taxon>Bacteria</taxon>
        <taxon>Bacillati</taxon>
        <taxon>Bacillota</taxon>
        <taxon>Bacilli</taxon>
        <taxon>Bacillales</taxon>
        <taxon>Bacillaceae</taxon>
        <taxon>Salimicrobium</taxon>
    </lineage>
</organism>
<keyword evidence="3" id="KW-1185">Reference proteome</keyword>
<evidence type="ECO:0000256" key="1">
    <source>
        <dbReference type="SAM" id="MobiDB-lite"/>
    </source>
</evidence>
<dbReference type="EMBL" id="FNEV01000003">
    <property type="protein sequence ID" value="SDJ28013.1"/>
    <property type="molecule type" value="Genomic_DNA"/>
</dbReference>
<reference evidence="3" key="1">
    <citation type="submission" date="2016-10" db="EMBL/GenBank/DDBJ databases">
        <authorList>
            <person name="Varghese N."/>
            <person name="Submissions S."/>
        </authorList>
    </citation>
    <scope>NUCLEOTIDE SEQUENCE [LARGE SCALE GENOMIC DNA]</scope>
    <source>
        <strain evidence="3">DSM 4771</strain>
    </source>
</reference>
<protein>
    <submittedName>
        <fullName evidence="2">Uncharacterized protein</fullName>
    </submittedName>
</protein>
<dbReference type="STRING" id="86666.SAMN04490247_1435"/>
<proteinExistence type="predicted"/>
<feature type="compositionally biased region" description="Basic and acidic residues" evidence="1">
    <location>
        <begin position="32"/>
        <end position="48"/>
    </location>
</feature>
<dbReference type="AlphaFoldDB" id="A0A1G8SFS3"/>
<feature type="region of interest" description="Disordered" evidence="1">
    <location>
        <begin position="20"/>
        <end position="48"/>
    </location>
</feature>
<name>A0A1G8SFS3_9BACI</name>
<dbReference type="Proteomes" id="UP000199225">
    <property type="component" value="Unassembled WGS sequence"/>
</dbReference>
<accession>A0A1G8SFS3</accession>
<sequence length="150" mass="17415">MWDAFGRRSGYGMLLECPANPVATHSHPGSTGERRGRKEVGHSGQKLKRECRANMARIKDQSMIYLDAVQKRDSFLSVQHMRLPPTHTLKQRLNGSVLKKERHSCQQLRRKRRAKSEIMDSSSYSCFFKVLREDTLNSFFGYFPFTPFMN</sequence>
<evidence type="ECO:0000313" key="3">
    <source>
        <dbReference type="Proteomes" id="UP000199225"/>
    </source>
</evidence>